<evidence type="ECO:0000256" key="3">
    <source>
        <dbReference type="ARBA" id="ARBA00022840"/>
    </source>
</evidence>
<reference evidence="6 7" key="2">
    <citation type="submission" date="2020-02" db="EMBL/GenBank/DDBJ databases">
        <title>Genome sequences of Thiorhodococcus mannitoliphagus and Thiorhodococcus minor, purple sulfur photosynthetic bacteria in the gammaproteobacterial family, Chromatiaceae.</title>
        <authorList>
            <person name="Aviles F.A."/>
            <person name="Meyer T.E."/>
            <person name="Kyndt J.A."/>
        </authorList>
    </citation>
    <scope>NUCLEOTIDE SEQUENCE [LARGE SCALE GENOMIC DNA]</scope>
    <source>
        <strain evidence="6 7">DSM 18266</strain>
    </source>
</reference>
<proteinExistence type="inferred from homology"/>
<name>A0A6P1DT53_9GAMM</name>
<dbReference type="InterPro" id="IPR043129">
    <property type="entry name" value="ATPase_NBD"/>
</dbReference>
<dbReference type="Gene3D" id="3.30.420.40">
    <property type="match status" value="2"/>
</dbReference>
<keyword evidence="3 5" id="KW-0067">ATP-binding</keyword>
<keyword evidence="7" id="KW-1185">Reference proteome</keyword>
<gene>
    <name evidence="6" type="ORF">G3480_05980</name>
</gene>
<dbReference type="AlphaFoldDB" id="A0A6P1DT53"/>
<keyword evidence="4" id="KW-0143">Chaperone</keyword>
<evidence type="ECO:0000256" key="4">
    <source>
        <dbReference type="ARBA" id="ARBA00023186"/>
    </source>
</evidence>
<dbReference type="Gene3D" id="3.90.640.10">
    <property type="entry name" value="Actin, Chain A, domain 4"/>
    <property type="match status" value="1"/>
</dbReference>
<reference evidence="7" key="1">
    <citation type="journal article" date="2020" name="Microbiol. Resour. Announc.">
        <title>Draft Genome Sequences of Thiorhodococcus mannitoliphagus and Thiorhodococcus minor, Purple Sulfur Photosynthetic Bacteria in the Gammaproteobacterial Family Chromatiaceae.</title>
        <authorList>
            <person name="Aviles F.A."/>
            <person name="Meyer T.E."/>
            <person name="Kyndt J.A."/>
        </authorList>
    </citation>
    <scope>NUCLEOTIDE SEQUENCE [LARGE SCALE GENOMIC DNA]</scope>
    <source>
        <strain evidence="7">DSM 18266</strain>
    </source>
</reference>
<dbReference type="PANTHER" id="PTHR19375">
    <property type="entry name" value="HEAT SHOCK PROTEIN 70KDA"/>
    <property type="match status" value="1"/>
</dbReference>
<comment type="caution">
    <text evidence="6">The sequence shown here is derived from an EMBL/GenBank/DDBJ whole genome shotgun (WGS) entry which is preliminary data.</text>
</comment>
<dbReference type="FunFam" id="3.90.640.10:FF:000003">
    <property type="entry name" value="Molecular chaperone DnaK"/>
    <property type="match status" value="1"/>
</dbReference>
<evidence type="ECO:0000313" key="6">
    <source>
        <dbReference type="EMBL" id="NEX19866.1"/>
    </source>
</evidence>
<sequence>MSVVGFDFGTTNSLISLIQGERAINFLDDQGLPVPSVVCYEGAQTIVGRAAKERLGEAGLGVKGNVVRSPKVLLGRDSAFIEGVERNPVDIVRDVVAYVSAEAQGSRSRDLRRIAGAVVTIPVNMEGRRRAALRDAFRLAGIRIVQFVHEPLAALYGFFRSQSDLAAALRRYDRKLMLVFDWGGGTLDLTLCRLTDGMLVQNRNDGTDEVGGDTFDEAIRNEVVKRVLEQRGLDDATRINPDALTRLLHRCERAKIDLSERTSVAIYVPGFFQGVADEDLDYRLTRDELEEIVSPLLNKGLNRIAKLLDTADVSPAQIAGCLATGGMANMPAIRSRLHEWFGAQRVEISERSGTLIAEGAAWIAHDKAALQLAKQVELLLARNSYLSLIRAGAMMPSEGEVCQDQFHLYCADPRDGKAKFQLCSPVVPGGRVLANDRRNPLENLVVEVDDKARPFHERLELDVQIDDNLILHAQARSLNKRGLDQKEVHDLEFGLALPTADHAWKTGRDAIDAAGKSAHHEPGDLVLRSNVADRKDPTLIPGELMYQHHREYFDVRRQPPKVQDLERLYYQPCALCGRASNDPLCDCSSLL</sequence>
<evidence type="ECO:0000256" key="2">
    <source>
        <dbReference type="ARBA" id="ARBA00022741"/>
    </source>
</evidence>
<dbReference type="Proteomes" id="UP000471640">
    <property type="component" value="Unassembled WGS sequence"/>
</dbReference>
<dbReference type="SUPFAM" id="SSF53067">
    <property type="entry name" value="Actin-like ATPase domain"/>
    <property type="match status" value="2"/>
</dbReference>
<dbReference type="PRINTS" id="PR00301">
    <property type="entry name" value="HEATSHOCK70"/>
</dbReference>
<keyword evidence="2 5" id="KW-0547">Nucleotide-binding</keyword>
<organism evidence="6 7">
    <name type="scientific">Thiorhodococcus mannitoliphagus</name>
    <dbReference type="NCBI Taxonomy" id="329406"/>
    <lineage>
        <taxon>Bacteria</taxon>
        <taxon>Pseudomonadati</taxon>
        <taxon>Pseudomonadota</taxon>
        <taxon>Gammaproteobacteria</taxon>
        <taxon>Chromatiales</taxon>
        <taxon>Chromatiaceae</taxon>
        <taxon>Thiorhodococcus</taxon>
    </lineage>
</organism>
<dbReference type="RefSeq" id="WP_164652764.1">
    <property type="nucleotide sequence ID" value="NZ_JAAIJR010000017.1"/>
</dbReference>
<dbReference type="Pfam" id="PF00012">
    <property type="entry name" value="HSP70"/>
    <property type="match status" value="1"/>
</dbReference>
<comment type="similarity">
    <text evidence="1 5">Belongs to the heat shock protein 70 family.</text>
</comment>
<dbReference type="GO" id="GO:0140662">
    <property type="term" value="F:ATP-dependent protein folding chaperone"/>
    <property type="evidence" value="ECO:0007669"/>
    <property type="project" value="InterPro"/>
</dbReference>
<accession>A0A6P1DT53</accession>
<evidence type="ECO:0000313" key="7">
    <source>
        <dbReference type="Proteomes" id="UP000471640"/>
    </source>
</evidence>
<protein>
    <submittedName>
        <fullName evidence="6">Hsp70 family protein</fullName>
    </submittedName>
</protein>
<dbReference type="EMBL" id="JAAIJR010000017">
    <property type="protein sequence ID" value="NEX19866.1"/>
    <property type="molecule type" value="Genomic_DNA"/>
</dbReference>
<evidence type="ECO:0000256" key="5">
    <source>
        <dbReference type="RuleBase" id="RU003322"/>
    </source>
</evidence>
<dbReference type="GO" id="GO:0005524">
    <property type="term" value="F:ATP binding"/>
    <property type="evidence" value="ECO:0007669"/>
    <property type="project" value="UniProtKB-KW"/>
</dbReference>
<evidence type="ECO:0000256" key="1">
    <source>
        <dbReference type="ARBA" id="ARBA00007381"/>
    </source>
</evidence>
<dbReference type="InterPro" id="IPR013126">
    <property type="entry name" value="Hsp_70_fam"/>
</dbReference>